<evidence type="ECO:0000313" key="1">
    <source>
        <dbReference type="EMBL" id="KKQ38021.1"/>
    </source>
</evidence>
<comment type="caution">
    <text evidence="1">The sequence shown here is derived from an EMBL/GenBank/DDBJ whole genome shotgun (WGS) entry which is preliminary data.</text>
</comment>
<evidence type="ECO:0000313" key="2">
    <source>
        <dbReference type="Proteomes" id="UP000034471"/>
    </source>
</evidence>
<name>A0A0G0KBQ6_9BACT</name>
<organism evidence="1 2">
    <name type="scientific">Candidatus Roizmanbacteria bacterium GW2011_GWA2_37_7</name>
    <dbReference type="NCBI Taxonomy" id="1618481"/>
    <lineage>
        <taxon>Bacteria</taxon>
        <taxon>Candidatus Roizmaniibacteriota</taxon>
    </lineage>
</organism>
<dbReference type="AlphaFoldDB" id="A0A0G0KBQ6"/>
<dbReference type="EMBL" id="LBTJ01000020">
    <property type="protein sequence ID" value="KKQ38021.1"/>
    <property type="molecule type" value="Genomic_DNA"/>
</dbReference>
<accession>A0A0G0KBQ6</accession>
<reference evidence="1 2" key="1">
    <citation type="journal article" date="2015" name="Nature">
        <title>rRNA introns, odd ribosomes, and small enigmatic genomes across a large radiation of phyla.</title>
        <authorList>
            <person name="Brown C.T."/>
            <person name="Hug L.A."/>
            <person name="Thomas B.C."/>
            <person name="Sharon I."/>
            <person name="Castelle C.J."/>
            <person name="Singh A."/>
            <person name="Wilkins M.J."/>
            <person name="Williams K.H."/>
            <person name="Banfield J.F."/>
        </authorList>
    </citation>
    <scope>NUCLEOTIDE SEQUENCE [LARGE SCALE GENOMIC DNA]</scope>
</reference>
<dbReference type="Proteomes" id="UP000034471">
    <property type="component" value="Unassembled WGS sequence"/>
</dbReference>
<protein>
    <submittedName>
        <fullName evidence="1">Uncharacterized protein</fullName>
    </submittedName>
</protein>
<sequence length="126" mass="14693">MNHKPDSHWLRPTEIEVVNYINSHTSPDDYVFVFNNEATYYYFLKGKSPTRFAQISMADTNQYREEVLHDLQIHQPKYILYSTGGMAEGIEGVPITDRFPEIVAWIEENYPIRIPIASALIRAKEE</sequence>
<gene>
    <name evidence="1" type="ORF">US54_C0020G0015</name>
</gene>
<proteinExistence type="predicted"/>